<dbReference type="KEGG" id="hgi:ABY42_08540"/>
<feature type="region of interest" description="Disordered" evidence="1">
    <location>
        <begin position="466"/>
        <end position="487"/>
    </location>
</feature>
<evidence type="ECO:0000313" key="4">
    <source>
        <dbReference type="Proteomes" id="UP000066124"/>
    </source>
</evidence>
<keyword evidence="2" id="KW-1133">Transmembrane helix</keyword>
<sequence length="487" mass="52389">MNADQRADRYRTVVARLERLPTRARLAFVSDLWAARGFETRVEAGVVRAERRGRSVRIRPAFGRRSRASAAAERDTAGVKHLDAGDIAEALLYAIDRQDADAVCRRQFGASLDDLRPPLRVRARRRVRRLGDRTAAVGRDAARGITALFVVVAVVSGAAVALDLVPSPLDGSMQSAGVGTGGAGESGSPTATPERDDAATEGPSETAATETASGSETRNAGAPGLGSGQRPGPVEPIEPGELERVPGVGPDGIENLTALSTAHERALAEESYTLWVDIYRPEGADPNSTRRQYDTDIAVAGDRYVIAETVSSRVRSRPDSTVYYDGDAWYVAETEDGAERTRKVAGNATAPPVQFEPRGLNRGLVRQYLDTRATNVTGKVTDENVTYYRIEGSQRPAIGGVEPVQDYQFVAHVDERGFVADATATYALVSDEGFYWVRFEWTYGRVGETTVTPPGWVEGVENGTTAGMATTADSNRPPALRTPARPQ</sequence>
<reference evidence="4" key="1">
    <citation type="journal article" date="2015" name="J. Biotechnol.">
        <title>Complete genome sequence of Haloferax gibbonsii strain ARA6, a potential producer of polyhydroxyalkanoates and halocins isolated from Araruama, Rio de Janeiro, Brasil.</title>
        <authorList>
            <person name="Pinto L.H."/>
            <person name="D'Alincourt Carvalho-Assef A.P."/>
            <person name="Vieira R.P."/>
            <person name="Clementino M.M."/>
            <person name="Albano R.M."/>
        </authorList>
    </citation>
    <scope>NUCLEOTIDE SEQUENCE [LARGE SCALE GENOMIC DNA]</scope>
    <source>
        <strain evidence="4">ARA6</strain>
    </source>
</reference>
<protein>
    <submittedName>
        <fullName evidence="3">Uncharacterized protein</fullName>
    </submittedName>
</protein>
<accession>A0A0K1ITL1</accession>
<evidence type="ECO:0000256" key="2">
    <source>
        <dbReference type="SAM" id="Phobius"/>
    </source>
</evidence>
<feature type="compositionally biased region" description="Low complexity" evidence="1">
    <location>
        <begin position="200"/>
        <end position="217"/>
    </location>
</feature>
<dbReference type="RefSeq" id="WP_050459192.1">
    <property type="nucleotide sequence ID" value="NZ_CP011947.1"/>
</dbReference>
<proteinExistence type="predicted"/>
<keyword evidence="2" id="KW-0472">Membrane</keyword>
<dbReference type="GeneID" id="25246002"/>
<feature type="region of interest" description="Disordered" evidence="1">
    <location>
        <begin position="173"/>
        <end position="253"/>
    </location>
</feature>
<evidence type="ECO:0000313" key="3">
    <source>
        <dbReference type="EMBL" id="AKU07791.1"/>
    </source>
</evidence>
<dbReference type="PATRIC" id="fig|35746.4.peg.1811"/>
<dbReference type="Proteomes" id="UP000066124">
    <property type="component" value="Chromosome"/>
</dbReference>
<evidence type="ECO:0000256" key="1">
    <source>
        <dbReference type="SAM" id="MobiDB-lite"/>
    </source>
</evidence>
<keyword evidence="2" id="KW-0812">Transmembrane</keyword>
<organism evidence="3 4">
    <name type="scientific">Haloferax gibbonsii</name>
    <dbReference type="NCBI Taxonomy" id="35746"/>
    <lineage>
        <taxon>Archaea</taxon>
        <taxon>Methanobacteriati</taxon>
        <taxon>Methanobacteriota</taxon>
        <taxon>Stenosarchaea group</taxon>
        <taxon>Halobacteria</taxon>
        <taxon>Halobacteriales</taxon>
        <taxon>Haloferacaceae</taxon>
        <taxon>Haloferax</taxon>
    </lineage>
</organism>
<gene>
    <name evidence="3" type="ORF">ABY42_08540</name>
</gene>
<name>A0A0K1ITL1_HALGI</name>
<dbReference type="EMBL" id="CP011947">
    <property type="protein sequence ID" value="AKU07791.1"/>
    <property type="molecule type" value="Genomic_DNA"/>
</dbReference>
<dbReference type="AlphaFoldDB" id="A0A0K1ITL1"/>
<feature type="transmembrane region" description="Helical" evidence="2">
    <location>
        <begin position="145"/>
        <end position="165"/>
    </location>
</feature>